<organism evidence="2 3">
    <name type="scientific">Flexivirga oryzae</name>
    <dbReference type="NCBI Taxonomy" id="1794944"/>
    <lineage>
        <taxon>Bacteria</taxon>
        <taxon>Bacillati</taxon>
        <taxon>Actinomycetota</taxon>
        <taxon>Actinomycetes</taxon>
        <taxon>Micrococcales</taxon>
        <taxon>Dermacoccaceae</taxon>
        <taxon>Flexivirga</taxon>
    </lineage>
</organism>
<feature type="transmembrane region" description="Helical" evidence="1">
    <location>
        <begin position="98"/>
        <end position="118"/>
    </location>
</feature>
<name>A0A839N4F1_9MICO</name>
<evidence type="ECO:0000313" key="3">
    <source>
        <dbReference type="Proteomes" id="UP000559182"/>
    </source>
</evidence>
<proteinExistence type="predicted"/>
<dbReference type="RefSeq" id="WP_183321061.1">
    <property type="nucleotide sequence ID" value="NZ_JACHVQ010000002.1"/>
</dbReference>
<feature type="transmembrane region" description="Helical" evidence="1">
    <location>
        <begin position="200"/>
        <end position="219"/>
    </location>
</feature>
<dbReference type="Proteomes" id="UP000559182">
    <property type="component" value="Unassembled WGS sequence"/>
</dbReference>
<accession>A0A839N4F1</accession>
<dbReference type="EMBL" id="JACHVQ010000002">
    <property type="protein sequence ID" value="MBB2892640.1"/>
    <property type="molecule type" value="Genomic_DNA"/>
</dbReference>
<evidence type="ECO:0008006" key="4">
    <source>
        <dbReference type="Google" id="ProtNLM"/>
    </source>
</evidence>
<keyword evidence="1" id="KW-1133">Transmembrane helix</keyword>
<sequence length="229" mass="23049">MATPVAQQAQPISSTPPPALLGRRVGLTCLVVAPLLGVTEAAISPLRDSSTAADLAAIDANRGVFVLSVLVGLLGTVLFVPAFVWLAQACVGRSPVAARIGGAVAVISMMGFTGVRAIQGVELQAVQNGLPTDTAAGLIDDMSGNPIGVVVLLMFLGGTVVGVVSLAVATWRARLARPASVLLLAFPLLDLGLAGKAGTVLAHVVLFGALCWFAVSQAGRSGRVGHASS</sequence>
<evidence type="ECO:0000256" key="1">
    <source>
        <dbReference type="SAM" id="Phobius"/>
    </source>
</evidence>
<keyword evidence="1" id="KW-0472">Membrane</keyword>
<feature type="transmembrane region" description="Helical" evidence="1">
    <location>
        <begin position="147"/>
        <end position="168"/>
    </location>
</feature>
<gene>
    <name evidence="2" type="ORF">FHU39_002658</name>
</gene>
<reference evidence="2 3" key="1">
    <citation type="submission" date="2020-08" db="EMBL/GenBank/DDBJ databases">
        <title>Sequencing the genomes of 1000 actinobacteria strains.</title>
        <authorList>
            <person name="Klenk H.-P."/>
        </authorList>
    </citation>
    <scope>NUCLEOTIDE SEQUENCE [LARGE SCALE GENOMIC DNA]</scope>
    <source>
        <strain evidence="2 3">DSM 105369</strain>
    </source>
</reference>
<evidence type="ECO:0000313" key="2">
    <source>
        <dbReference type="EMBL" id="MBB2892640.1"/>
    </source>
</evidence>
<keyword evidence="1" id="KW-0812">Transmembrane</keyword>
<keyword evidence="3" id="KW-1185">Reference proteome</keyword>
<protein>
    <recommendedName>
        <fullName evidence="4">DUF4386 family protein</fullName>
    </recommendedName>
</protein>
<feature type="transmembrane region" description="Helical" evidence="1">
    <location>
        <begin position="65"/>
        <end position="86"/>
    </location>
</feature>
<dbReference type="AlphaFoldDB" id="A0A839N4F1"/>
<comment type="caution">
    <text evidence="2">The sequence shown here is derived from an EMBL/GenBank/DDBJ whole genome shotgun (WGS) entry which is preliminary data.</text>
</comment>